<evidence type="ECO:0000259" key="5">
    <source>
        <dbReference type="PROSITE" id="PS50056"/>
    </source>
</evidence>
<evidence type="ECO:0000313" key="6">
    <source>
        <dbReference type="Proteomes" id="UP000694941"/>
    </source>
</evidence>
<accession>A0ABM1TJ66</accession>
<gene>
    <name evidence="7" type="primary">LOC106471596</name>
</gene>
<dbReference type="RefSeq" id="XP_022255922.1">
    <property type="nucleotide sequence ID" value="XM_022400214.1"/>
</dbReference>
<evidence type="ECO:0000256" key="3">
    <source>
        <dbReference type="SAM" id="MobiDB-lite"/>
    </source>
</evidence>
<dbReference type="InterPro" id="IPR050561">
    <property type="entry name" value="PTP"/>
</dbReference>
<sequence>MRAFIEIAENAKGALAVHCKAGLGRTGTLIGCYIMKHYRFTAAEAIAWIRICRPGSIIGQQQHWLEEKQAYLWLRGDICQAHKTNNNSNSKVKKDVEKEIFLSNNNVTSDVEDKKAEEIKISKSASKGNVNVNRIFSKLHLEETKEQKPFKSKETEETCKNKVLDKNEKDQGNNNTGKSITQGDKLNLIKVQRHHPRSVTTGAVYLEELRYHRRTNSQPFKPLLSETVAAQPTCMSPLKSLRVATGHQGNRRNSSVNNDEVVNTFTFCHYAHHISPSGSHGKRRSWRHLVVPIQRIVNQKGCERQLYLSSTVDSSSCLTFSNNVKNTSSQTSKTVVPR</sequence>
<feature type="region of interest" description="Disordered" evidence="3">
    <location>
        <begin position="147"/>
        <end position="181"/>
    </location>
</feature>
<dbReference type="PROSITE" id="PS50056">
    <property type="entry name" value="TYR_PHOSPHATASE_2"/>
    <property type="match status" value="1"/>
</dbReference>
<feature type="domain" description="Tyrosine-protein phosphatase" evidence="4">
    <location>
        <begin position="1"/>
        <end position="77"/>
    </location>
</feature>
<evidence type="ECO:0000256" key="1">
    <source>
        <dbReference type="ARBA" id="ARBA00022801"/>
    </source>
</evidence>
<keyword evidence="1" id="KW-0378">Hydrolase</keyword>
<protein>
    <submittedName>
        <fullName evidence="7">Dual specificity protein phosphatase CDC14AB-like</fullName>
    </submittedName>
</protein>
<dbReference type="InterPro" id="IPR000387">
    <property type="entry name" value="Tyr_Pase_dom"/>
</dbReference>
<dbReference type="Gene3D" id="3.90.190.10">
    <property type="entry name" value="Protein tyrosine phosphatase superfamily"/>
    <property type="match status" value="1"/>
</dbReference>
<dbReference type="GeneID" id="106471596"/>
<dbReference type="InterPro" id="IPR029021">
    <property type="entry name" value="Prot-tyrosine_phosphatase-like"/>
</dbReference>
<name>A0ABM1TJ66_LIMPO</name>
<keyword evidence="2" id="KW-0904">Protein phosphatase</keyword>
<feature type="compositionally biased region" description="Basic and acidic residues" evidence="3">
    <location>
        <begin position="147"/>
        <end position="171"/>
    </location>
</feature>
<keyword evidence="6" id="KW-1185">Reference proteome</keyword>
<organism evidence="6 7">
    <name type="scientific">Limulus polyphemus</name>
    <name type="common">Atlantic horseshoe crab</name>
    <dbReference type="NCBI Taxonomy" id="6850"/>
    <lineage>
        <taxon>Eukaryota</taxon>
        <taxon>Metazoa</taxon>
        <taxon>Ecdysozoa</taxon>
        <taxon>Arthropoda</taxon>
        <taxon>Chelicerata</taxon>
        <taxon>Merostomata</taxon>
        <taxon>Xiphosura</taxon>
        <taxon>Limulidae</taxon>
        <taxon>Limulus</taxon>
    </lineage>
</organism>
<feature type="compositionally biased region" description="Polar residues" evidence="3">
    <location>
        <begin position="172"/>
        <end position="181"/>
    </location>
</feature>
<evidence type="ECO:0000313" key="7">
    <source>
        <dbReference type="RefSeq" id="XP_022255922.1"/>
    </source>
</evidence>
<dbReference type="Pfam" id="PF00782">
    <property type="entry name" value="DSPc"/>
    <property type="match status" value="1"/>
</dbReference>
<dbReference type="PROSITE" id="PS50054">
    <property type="entry name" value="TYR_PHOSPHATASE_DUAL"/>
    <property type="match status" value="1"/>
</dbReference>
<feature type="domain" description="Tyrosine specific protein phosphatases" evidence="5">
    <location>
        <begin position="2"/>
        <end position="64"/>
    </location>
</feature>
<proteinExistence type="predicted"/>
<dbReference type="PROSITE" id="PS00383">
    <property type="entry name" value="TYR_PHOSPHATASE_1"/>
    <property type="match status" value="1"/>
</dbReference>
<dbReference type="InterPro" id="IPR020422">
    <property type="entry name" value="TYR_PHOSPHATASE_DUAL_dom"/>
</dbReference>
<dbReference type="SUPFAM" id="SSF52799">
    <property type="entry name" value="(Phosphotyrosine protein) phosphatases II"/>
    <property type="match status" value="1"/>
</dbReference>
<dbReference type="InterPro" id="IPR016130">
    <property type="entry name" value="Tyr_Pase_AS"/>
</dbReference>
<evidence type="ECO:0000256" key="2">
    <source>
        <dbReference type="ARBA" id="ARBA00022912"/>
    </source>
</evidence>
<dbReference type="InterPro" id="IPR000340">
    <property type="entry name" value="Dual-sp_phosphatase_cat-dom"/>
</dbReference>
<dbReference type="Proteomes" id="UP000694941">
    <property type="component" value="Unplaced"/>
</dbReference>
<evidence type="ECO:0000259" key="4">
    <source>
        <dbReference type="PROSITE" id="PS50054"/>
    </source>
</evidence>
<reference evidence="7" key="1">
    <citation type="submission" date="2025-08" db="UniProtKB">
        <authorList>
            <consortium name="RefSeq"/>
        </authorList>
    </citation>
    <scope>IDENTIFICATION</scope>
    <source>
        <tissue evidence="7">Muscle</tissue>
    </source>
</reference>
<dbReference type="PANTHER" id="PTHR23339">
    <property type="entry name" value="TYROSINE SPECIFIC PROTEIN PHOSPHATASE AND DUAL SPECIFICITY PROTEIN PHOSPHATASE"/>
    <property type="match status" value="1"/>
</dbReference>